<dbReference type="PROSITE" id="PS51257">
    <property type="entry name" value="PROKAR_LIPOPROTEIN"/>
    <property type="match status" value="1"/>
</dbReference>
<gene>
    <name evidence="3" type="primary">nosD</name>
    <name evidence="3" type="ORF">GII14_18760</name>
</gene>
<dbReference type="InterPro" id="IPR026464">
    <property type="entry name" value="NosD_copper_fam"/>
</dbReference>
<feature type="signal peptide" evidence="1">
    <location>
        <begin position="1"/>
        <end position="18"/>
    </location>
</feature>
<dbReference type="SMART" id="SM00710">
    <property type="entry name" value="PbH1"/>
    <property type="match status" value="7"/>
</dbReference>
<accession>A0A6G7LW58</accession>
<dbReference type="InterPro" id="IPR006633">
    <property type="entry name" value="Carb-bd_sugar_hydrolysis-dom"/>
</dbReference>
<evidence type="ECO:0000313" key="4">
    <source>
        <dbReference type="Proteomes" id="UP000502117"/>
    </source>
</evidence>
<name>A0A6G7LW58_9GAMM</name>
<organism evidence="3 4">
    <name type="scientific">Shewanella chilikensis</name>
    <dbReference type="NCBI Taxonomy" id="558541"/>
    <lineage>
        <taxon>Bacteria</taxon>
        <taxon>Pseudomonadati</taxon>
        <taxon>Pseudomonadota</taxon>
        <taxon>Gammaproteobacteria</taxon>
        <taxon>Alteromonadales</taxon>
        <taxon>Shewanellaceae</taxon>
        <taxon>Shewanella</taxon>
    </lineage>
</organism>
<protein>
    <submittedName>
        <fullName evidence="3">Nitrous oxide reductase family maturation protein NosD</fullName>
    </submittedName>
</protein>
<dbReference type="InterPro" id="IPR007742">
    <property type="entry name" value="NosD_dom"/>
</dbReference>
<dbReference type="InterPro" id="IPR011050">
    <property type="entry name" value="Pectin_lyase_fold/virulence"/>
</dbReference>
<feature type="domain" description="Carbohydrate-binding/sugar hydrolysis" evidence="2">
    <location>
        <begin position="223"/>
        <end position="356"/>
    </location>
</feature>
<keyword evidence="1" id="KW-0732">Signal</keyword>
<dbReference type="NCBIfam" id="TIGR04247">
    <property type="entry name" value="NosD_copper_fam"/>
    <property type="match status" value="1"/>
</dbReference>
<evidence type="ECO:0000256" key="1">
    <source>
        <dbReference type="SAM" id="SignalP"/>
    </source>
</evidence>
<reference evidence="3 4" key="1">
    <citation type="submission" date="2019-11" db="EMBL/GenBank/DDBJ databases">
        <title>Complete Genome Sequence of Shewanella chilikensis Strain DC57, Isolated from Corroded Seal Rings at a floating production facility in Australia.</title>
        <authorList>
            <person name="Salgar-Chaparro S.J."/>
            <person name="Castillo-Villamizar G.A."/>
            <person name="Poehlein A."/>
            <person name="Daniel R."/>
            <person name="Machuca L."/>
        </authorList>
    </citation>
    <scope>NUCLEOTIDE SEQUENCE [LARGE SCALE GENOMIC DNA]</scope>
    <source>
        <strain evidence="3 4">DC57</strain>
    </source>
</reference>
<dbReference type="SMART" id="SM00722">
    <property type="entry name" value="CASH"/>
    <property type="match status" value="2"/>
</dbReference>
<dbReference type="Pfam" id="PF05048">
    <property type="entry name" value="NosD"/>
    <property type="match status" value="1"/>
</dbReference>
<dbReference type="KEGG" id="schk:GII14_18760"/>
<dbReference type="Proteomes" id="UP000502117">
    <property type="component" value="Chromosome"/>
</dbReference>
<dbReference type="SUPFAM" id="SSF51126">
    <property type="entry name" value="Pectin lyase-like"/>
    <property type="match status" value="1"/>
</dbReference>
<dbReference type="Gene3D" id="2.160.20.10">
    <property type="entry name" value="Single-stranded right-handed beta-helix, Pectin lyase-like"/>
    <property type="match status" value="1"/>
</dbReference>
<evidence type="ECO:0000259" key="2">
    <source>
        <dbReference type="SMART" id="SM00722"/>
    </source>
</evidence>
<proteinExistence type="predicted"/>
<dbReference type="InterPro" id="IPR006626">
    <property type="entry name" value="PbH1"/>
</dbReference>
<dbReference type="InterPro" id="IPR012334">
    <property type="entry name" value="Pectin_lyas_fold"/>
</dbReference>
<feature type="chain" id="PRO_5026144687" evidence="1">
    <location>
        <begin position="19"/>
        <end position="435"/>
    </location>
</feature>
<evidence type="ECO:0000313" key="3">
    <source>
        <dbReference type="EMBL" id="QIJ05991.1"/>
    </source>
</evidence>
<dbReference type="AlphaFoldDB" id="A0A6G7LW58"/>
<feature type="domain" description="Carbohydrate-binding/sugar hydrolysis" evidence="2">
    <location>
        <begin position="30"/>
        <end position="178"/>
    </location>
</feature>
<dbReference type="EMBL" id="CP045857">
    <property type="protein sequence ID" value="QIJ05991.1"/>
    <property type="molecule type" value="Genomic_DNA"/>
</dbReference>
<sequence>MMLRTLLALMLLSFGCLGSQNPLQARIDALSEGEVLTLSAAEYQGPLIIDKAIAIVGEPGTIIDAGGKGSAVTIKAAGVRLQGLEIRNWGSDLYEHDSGVRLLPGADDVLLLQLELSGPGFGIHGEQLKHPVVENCRINGDDKRYMLDRGDGIFLKYVEAPELHHNQIASVRDGIYLENVDASRVSHNQFSRQQYGIHYMYTRNDSAWNNSAKWLLGGYALMSSKGITLEHNQVSAAIDFGILLNVTQQSEVHHNRVTTIHNPKGDPSIASEGKGLFIYGAADNRISHNYFSDSDTGISVALGGEGNSLWRNNIENNLTQVRYVGSKSQEWSLQGQGNYWSSYQGWDLDGDGIGDTPYLPNDALDRLFWIYPEARWLMDSPVVLLLRWLQHQLALAEDIGIRDSFPLLQPIDIQTKQEITTNSQLSDEEKRYAQH</sequence>